<dbReference type="AlphaFoldDB" id="A0A1E3XGD0"/>
<keyword evidence="1 3" id="KW-0808">Transferase</keyword>
<feature type="domain" description="Glycosyl transferase family 1" evidence="2">
    <location>
        <begin position="181"/>
        <end position="347"/>
    </location>
</feature>
<protein>
    <submittedName>
        <fullName evidence="3">Putative glycosyltransferase</fullName>
    </submittedName>
</protein>
<dbReference type="InterPro" id="IPR001296">
    <property type="entry name" value="Glyco_trans_1"/>
</dbReference>
<proteinExistence type="predicted"/>
<dbReference type="GO" id="GO:0009103">
    <property type="term" value="P:lipopolysaccharide biosynthetic process"/>
    <property type="evidence" value="ECO:0007669"/>
    <property type="project" value="TreeGrafter"/>
</dbReference>
<evidence type="ECO:0000313" key="4">
    <source>
        <dbReference type="Proteomes" id="UP000094056"/>
    </source>
</evidence>
<dbReference type="SUPFAM" id="SSF53756">
    <property type="entry name" value="UDP-Glycosyltransferase/glycogen phosphorylase"/>
    <property type="match status" value="1"/>
</dbReference>
<dbReference type="CDD" id="cd03801">
    <property type="entry name" value="GT4_PimA-like"/>
    <property type="match status" value="1"/>
</dbReference>
<dbReference type="Pfam" id="PF00534">
    <property type="entry name" value="Glycos_transf_1"/>
    <property type="match status" value="1"/>
</dbReference>
<comment type="caution">
    <text evidence="3">The sequence shown here is derived from an EMBL/GenBank/DDBJ whole genome shotgun (WGS) entry which is preliminary data.</text>
</comment>
<dbReference type="GO" id="GO:0016757">
    <property type="term" value="F:glycosyltransferase activity"/>
    <property type="evidence" value="ECO:0007669"/>
    <property type="project" value="InterPro"/>
</dbReference>
<dbReference type="Proteomes" id="UP000094056">
    <property type="component" value="Unassembled WGS sequence"/>
</dbReference>
<dbReference type="PANTHER" id="PTHR46401:SF2">
    <property type="entry name" value="GLYCOSYLTRANSFERASE WBBK-RELATED"/>
    <property type="match status" value="1"/>
</dbReference>
<dbReference type="PANTHER" id="PTHR46401">
    <property type="entry name" value="GLYCOSYLTRANSFERASE WBBK-RELATED"/>
    <property type="match status" value="1"/>
</dbReference>
<evidence type="ECO:0000313" key="3">
    <source>
        <dbReference type="EMBL" id="ODS34681.1"/>
    </source>
</evidence>
<dbReference type="EMBL" id="MAYW01000002">
    <property type="protein sequence ID" value="ODS34681.1"/>
    <property type="molecule type" value="Genomic_DNA"/>
</dbReference>
<evidence type="ECO:0000256" key="1">
    <source>
        <dbReference type="ARBA" id="ARBA00022679"/>
    </source>
</evidence>
<accession>A0A1E3XGD0</accession>
<name>A0A1E3XGD0_9BACT</name>
<dbReference type="Gene3D" id="3.40.50.2000">
    <property type="entry name" value="Glycogen Phosphorylase B"/>
    <property type="match status" value="2"/>
</dbReference>
<gene>
    <name evidence="3" type="ORF">SCARUB_00117</name>
</gene>
<organism evidence="3 4">
    <name type="scientific">Candidatus Scalindua rubra</name>
    <dbReference type="NCBI Taxonomy" id="1872076"/>
    <lineage>
        <taxon>Bacteria</taxon>
        <taxon>Pseudomonadati</taxon>
        <taxon>Planctomycetota</taxon>
        <taxon>Candidatus Brocadiia</taxon>
        <taxon>Candidatus Brocadiales</taxon>
        <taxon>Candidatus Scalinduaceae</taxon>
        <taxon>Candidatus Scalindua</taxon>
    </lineage>
</organism>
<reference evidence="3 4" key="1">
    <citation type="submission" date="2016-07" db="EMBL/GenBank/DDBJ databases">
        <title>Draft genome of Scalindua rubra, obtained from a brine-seawater interface in the Red Sea, sheds light on salt adaptation in anammox bacteria.</title>
        <authorList>
            <person name="Speth D.R."/>
            <person name="Lagkouvardos I."/>
            <person name="Wang Y."/>
            <person name="Qian P.-Y."/>
            <person name="Dutilh B.E."/>
            <person name="Jetten M.S."/>
        </authorList>
    </citation>
    <scope>NUCLEOTIDE SEQUENCE [LARGE SCALE GENOMIC DNA]</scope>
    <source>
        <strain evidence="3">BSI-1</strain>
    </source>
</reference>
<sequence>MEHKSIRILMGIPNPDAKGGLLSCVPYLLEYLQTNGRAKVFTIIYGSHGRQKHVWLRILDTVNLSRDMMKIAKKEVPDIIHINTSYDIKALLRDVFIVLYLRLVNIRAKLFLKFHGSDASLLSKNLKWKLITLILLRNIDGAGLLSTEEKNNFLAAFPELKDKFYIVKNVVNSSRFQIKSDFRERYKISKQKTVFLFIARFIESKGILEVIKAFSVVKKKYTDTHLLLVGDGTMMKASKELVALLKLEDETTFTGYVDEIETPEIYLGSDILVFPTATEGFSMTVFNSVAAGLSIITSRIRAVADYLKEPDNCLWTEPKDCEMLVDKMSYLLNHPQLTEKMAINNKKLAQQFSRERVGREFLKIYSKMLVQGV</sequence>
<evidence type="ECO:0000259" key="2">
    <source>
        <dbReference type="Pfam" id="PF00534"/>
    </source>
</evidence>